<organism evidence="2 3">
    <name type="scientific">Mycolicibacterium moriokaense</name>
    <dbReference type="NCBI Taxonomy" id="39691"/>
    <lineage>
        <taxon>Bacteria</taxon>
        <taxon>Bacillati</taxon>
        <taxon>Actinomycetota</taxon>
        <taxon>Actinomycetes</taxon>
        <taxon>Mycobacteriales</taxon>
        <taxon>Mycobacteriaceae</taxon>
        <taxon>Mycolicibacterium</taxon>
    </lineage>
</organism>
<proteinExistence type="predicted"/>
<protein>
    <submittedName>
        <fullName evidence="2">Uncharacterized protein</fullName>
    </submittedName>
</protein>
<dbReference type="EMBL" id="QJJU01000011">
    <property type="protein sequence ID" value="PXX07236.1"/>
    <property type="molecule type" value="Genomic_DNA"/>
</dbReference>
<gene>
    <name evidence="2" type="ORF">C8E89_11119</name>
</gene>
<reference evidence="2 3" key="2">
    <citation type="submission" date="2018-06" db="EMBL/GenBank/DDBJ databases">
        <title>Sequencing of bacterial isolates from soil warming experiment in Harvard Forest, Massachusetts, USA.</title>
        <authorList>
            <person name="Deangelis K.PhD."/>
        </authorList>
    </citation>
    <scope>NUCLEOTIDE SEQUENCE [LARGE SCALE GENOMIC DNA]</scope>
    <source>
        <strain evidence="2 3">GAS496</strain>
    </source>
</reference>
<comment type="caution">
    <text evidence="2">The sequence shown here is derived from an EMBL/GenBank/DDBJ whole genome shotgun (WGS) entry which is preliminary data.</text>
</comment>
<evidence type="ECO:0000313" key="3">
    <source>
        <dbReference type="Proteomes" id="UP000247781"/>
    </source>
</evidence>
<sequence>MNTHLTPTKRRGVKLVGAVLAGAAVAAAALTVTFDSNNSGHANVLAGSGNAPTNTVYVQPTVGAMNMGATATFTTPSSLPQVTEAVPPVKAG</sequence>
<dbReference type="Proteomes" id="UP000247781">
    <property type="component" value="Unassembled WGS sequence"/>
</dbReference>
<accession>A0A318HE65</accession>
<feature type="signal peptide" evidence="1">
    <location>
        <begin position="1"/>
        <end position="28"/>
    </location>
</feature>
<keyword evidence="1" id="KW-0732">Signal</keyword>
<dbReference type="AlphaFoldDB" id="A0A318HE65"/>
<name>A0A318HE65_9MYCO</name>
<reference evidence="3" key="1">
    <citation type="submission" date="2018-05" db="EMBL/GenBank/DDBJ databases">
        <authorList>
            <person name="Deangelis K."/>
            <person name="Huntemann M."/>
            <person name="Clum A."/>
            <person name="Pillay M."/>
            <person name="Palaniappan K."/>
            <person name="Varghese N."/>
            <person name="Mikhailova N."/>
            <person name="Stamatis D."/>
            <person name="Reddy T."/>
            <person name="Daum C."/>
            <person name="Shapiro N."/>
            <person name="Ivanova N."/>
            <person name="Kyrpides N."/>
            <person name="Woyke T."/>
        </authorList>
    </citation>
    <scope>NUCLEOTIDE SEQUENCE [LARGE SCALE GENOMIC DNA]</scope>
    <source>
        <strain evidence="3">GAS496</strain>
    </source>
</reference>
<dbReference type="OrthoDB" id="4638261at2"/>
<evidence type="ECO:0000313" key="2">
    <source>
        <dbReference type="EMBL" id="PXX07236.1"/>
    </source>
</evidence>
<feature type="chain" id="PRO_5016311109" evidence="1">
    <location>
        <begin position="29"/>
        <end position="92"/>
    </location>
</feature>
<keyword evidence="3" id="KW-1185">Reference proteome</keyword>
<evidence type="ECO:0000256" key="1">
    <source>
        <dbReference type="SAM" id="SignalP"/>
    </source>
</evidence>
<dbReference type="RefSeq" id="WP_146221023.1">
    <property type="nucleotide sequence ID" value="NZ_QJJU01000011.1"/>
</dbReference>